<organism evidence="2 3">
    <name type="scientific">Fragilariopsis cylindrus CCMP1102</name>
    <dbReference type="NCBI Taxonomy" id="635003"/>
    <lineage>
        <taxon>Eukaryota</taxon>
        <taxon>Sar</taxon>
        <taxon>Stramenopiles</taxon>
        <taxon>Ochrophyta</taxon>
        <taxon>Bacillariophyta</taxon>
        <taxon>Bacillariophyceae</taxon>
        <taxon>Bacillariophycidae</taxon>
        <taxon>Bacillariales</taxon>
        <taxon>Bacillariaceae</taxon>
        <taxon>Fragilariopsis</taxon>
    </lineage>
</organism>
<dbReference type="InParanoid" id="A0A1E7FI82"/>
<accession>A0A1E7FI82</accession>
<evidence type="ECO:0000313" key="2">
    <source>
        <dbReference type="EMBL" id="OEU17847.1"/>
    </source>
</evidence>
<keyword evidence="3" id="KW-1185">Reference proteome</keyword>
<reference evidence="2 3" key="1">
    <citation type="submission" date="2016-09" db="EMBL/GenBank/DDBJ databases">
        <title>Extensive genetic diversity and differential bi-allelic expression allows diatom success in the polar Southern Ocean.</title>
        <authorList>
            <consortium name="DOE Joint Genome Institute"/>
            <person name="Mock T."/>
            <person name="Otillar R.P."/>
            <person name="Strauss J."/>
            <person name="Dupont C."/>
            <person name="Frickenhaus S."/>
            <person name="Maumus F."/>
            <person name="Mcmullan M."/>
            <person name="Sanges R."/>
            <person name="Schmutz J."/>
            <person name="Toseland A."/>
            <person name="Valas R."/>
            <person name="Veluchamy A."/>
            <person name="Ward B.J."/>
            <person name="Allen A."/>
            <person name="Barry K."/>
            <person name="Falciatore A."/>
            <person name="Ferrante M."/>
            <person name="Fortunato A.E."/>
            <person name="Gloeckner G."/>
            <person name="Gruber A."/>
            <person name="Hipkin R."/>
            <person name="Janech M."/>
            <person name="Kroth P."/>
            <person name="Leese F."/>
            <person name="Lindquist E."/>
            <person name="Lyon B.R."/>
            <person name="Martin J."/>
            <person name="Mayer C."/>
            <person name="Parker M."/>
            <person name="Quesneville H."/>
            <person name="Raymond J."/>
            <person name="Uhlig C."/>
            <person name="Valentin K.U."/>
            <person name="Worden A.Z."/>
            <person name="Armbrust E.V."/>
            <person name="Bowler C."/>
            <person name="Green B."/>
            <person name="Moulton V."/>
            <person name="Van Oosterhout C."/>
            <person name="Grigoriev I."/>
        </authorList>
    </citation>
    <scope>NUCLEOTIDE SEQUENCE [LARGE SCALE GENOMIC DNA]</scope>
    <source>
        <strain evidence="2 3">CCMP1102</strain>
    </source>
</reference>
<proteinExistence type="predicted"/>
<evidence type="ECO:0000256" key="1">
    <source>
        <dbReference type="SAM" id="MobiDB-lite"/>
    </source>
</evidence>
<name>A0A1E7FI82_9STRA</name>
<dbReference type="EMBL" id="KV784357">
    <property type="protein sequence ID" value="OEU17847.1"/>
    <property type="molecule type" value="Genomic_DNA"/>
</dbReference>
<dbReference type="Proteomes" id="UP000095751">
    <property type="component" value="Unassembled WGS sequence"/>
</dbReference>
<feature type="compositionally biased region" description="Acidic residues" evidence="1">
    <location>
        <begin position="41"/>
        <end position="63"/>
    </location>
</feature>
<evidence type="ECO:0000313" key="3">
    <source>
        <dbReference type="Proteomes" id="UP000095751"/>
    </source>
</evidence>
<feature type="region of interest" description="Disordered" evidence="1">
    <location>
        <begin position="1"/>
        <end position="63"/>
    </location>
</feature>
<feature type="compositionally biased region" description="Basic and acidic residues" evidence="1">
    <location>
        <begin position="25"/>
        <end position="40"/>
    </location>
</feature>
<dbReference type="AlphaFoldDB" id="A0A1E7FI82"/>
<protein>
    <submittedName>
        <fullName evidence="2">Uncharacterized protein</fullName>
    </submittedName>
</protein>
<dbReference type="OrthoDB" id="57108at2759"/>
<sequence length="454" mass="52404">MSQYIEAPTDDENGIPIDELIPVPKGEDRNHMAADDAGKADEDEEVDEEVDDDDGISVDDEGANENIQRIKSIMEHDDDDDIFVDDEEANENIQRIKSITEHDKNFPEPVRSDMKDFLQALINFFIPSDCFTSLFIGNEDVTFKINCSKLDLFIELSEGIVFAAELRLRSICRNWIRQFILSIKISVVKWITSIGHQDHLGRSNYPNIEDREKIESYIEFVVDFFPSTSSILTDLYMHDEIWYDAFSAASRFCPEIIPKLTELGIKHHQFDEQQRGGLIPWALQSIIWTGSRNINDDAADGGGNRWLNVLKRLREKGFLQKNDIETYNLLWFCSVRDSNYTQNEIFMYLCHYNPDGLKPALFQASKQPPSYNIDDGFREILEAGMRLRRNKFGFLFHKDIKGKTPFLYACTSFGKMNVMNVINDVLVGDGTEIPPLSSLEDEFYQEIVYYIRNE</sequence>
<gene>
    <name evidence="2" type="ORF">FRACYDRAFT_238276</name>
</gene>
<dbReference type="KEGG" id="fcy:FRACYDRAFT_238276"/>